<dbReference type="InterPro" id="IPR011335">
    <property type="entry name" value="Restrct_endonuc-II-like"/>
</dbReference>
<dbReference type="SUPFAM" id="SSF52980">
    <property type="entry name" value="Restriction endonuclease-like"/>
    <property type="match status" value="1"/>
</dbReference>
<dbReference type="EMBL" id="RBZY01000004">
    <property type="protein sequence ID" value="RWR22674.1"/>
    <property type="molecule type" value="Genomic_DNA"/>
</dbReference>
<evidence type="ECO:0000313" key="2">
    <source>
        <dbReference type="Proteomes" id="UP000285970"/>
    </source>
</evidence>
<gene>
    <name evidence="1" type="ORF">D8Y23_01590</name>
</gene>
<comment type="caution">
    <text evidence="1">The sequence shown here is derived from an EMBL/GenBank/DDBJ whole genome shotgun (WGS) entry which is preliminary data.</text>
</comment>
<name>A0A3S3LCN1_9MICO</name>
<reference evidence="1 2" key="1">
    <citation type="journal article" date="2018" name="Front. Microbiol.">
        <title>Novel Insights Into Bacterial Dimethylsulfoniopropionate Catabolism in the East China Sea.</title>
        <authorList>
            <person name="Liu J."/>
            <person name="Liu J."/>
            <person name="Zhang S.H."/>
            <person name="Liang J."/>
            <person name="Lin H."/>
            <person name="Song D."/>
            <person name="Yang G.P."/>
            <person name="Todd J.D."/>
            <person name="Zhang X.H."/>
        </authorList>
    </citation>
    <scope>NUCLEOTIDE SEQUENCE [LARGE SCALE GENOMIC DNA]</scope>
    <source>
        <strain evidence="1 2">ZYFD042</strain>
    </source>
</reference>
<sequence length="305" mass="34293">MARRHARVMVDELRIFSVRDAIAAGRSRFALRRVGVRTPYRGIRSSAGTPASDDLQARAAEYVPRLRIGQFFSHETALALLGAPLPPYPYVPGIHVSAHRPAREPRVPGIHGHRLQTRSPAVLSTSQGWPVEHPVRAWRQCGTLWRLDDLVAAADFLLTDARPRIEADELATEIARMGDTRGGVLTRALGLSRYGPRSPSETRLRLLLIRHGLPEPEISWVLRDANGVFVAELDLAYPSWKVAAEYDGRVHAEDMRQFARDADRWDAIRECGWQHVRILFHHMRGDGAVAVGKVREALRCAGWRR</sequence>
<protein>
    <recommendedName>
        <fullName evidence="3">DUF559 domain-containing protein</fullName>
    </recommendedName>
</protein>
<proteinExistence type="predicted"/>
<dbReference type="AlphaFoldDB" id="A0A3S3LCN1"/>
<dbReference type="Proteomes" id="UP000285970">
    <property type="component" value="Unassembled WGS sequence"/>
</dbReference>
<evidence type="ECO:0000313" key="1">
    <source>
        <dbReference type="EMBL" id="RWR22674.1"/>
    </source>
</evidence>
<organism evidence="1 2">
    <name type="scientific">Microbacterium enclense</name>
    <dbReference type="NCBI Taxonomy" id="993073"/>
    <lineage>
        <taxon>Bacteria</taxon>
        <taxon>Bacillati</taxon>
        <taxon>Actinomycetota</taxon>
        <taxon>Actinomycetes</taxon>
        <taxon>Micrococcales</taxon>
        <taxon>Microbacteriaceae</taxon>
        <taxon>Microbacterium</taxon>
    </lineage>
</organism>
<accession>A0A3S3LCN1</accession>
<evidence type="ECO:0008006" key="3">
    <source>
        <dbReference type="Google" id="ProtNLM"/>
    </source>
</evidence>